<name>A0A0G0FS83_9BACT</name>
<dbReference type="AlphaFoldDB" id="A0A0G0FS83"/>
<comment type="caution">
    <text evidence="1">The sequence shown here is derived from an EMBL/GenBank/DDBJ whole genome shotgun (WGS) entry which is preliminary data.</text>
</comment>
<proteinExistence type="predicted"/>
<evidence type="ECO:0000313" key="1">
    <source>
        <dbReference type="EMBL" id="KKQ16685.1"/>
    </source>
</evidence>
<feature type="non-terminal residue" evidence="1">
    <location>
        <position position="1"/>
    </location>
</feature>
<gene>
    <name evidence="1" type="ORF">US29_C0020G0007</name>
</gene>
<evidence type="ECO:0000313" key="2">
    <source>
        <dbReference type="Proteomes" id="UP000033886"/>
    </source>
</evidence>
<organism evidence="1 2">
    <name type="scientific">candidate division WS6 bacterium GW2011_GWF1_36_8</name>
    <dbReference type="NCBI Taxonomy" id="1619098"/>
    <lineage>
        <taxon>Bacteria</taxon>
        <taxon>Candidatus Dojkabacteria</taxon>
    </lineage>
</organism>
<reference evidence="1 2" key="1">
    <citation type="journal article" date="2015" name="Nature">
        <title>rRNA introns, odd ribosomes, and small enigmatic genomes across a large radiation of phyla.</title>
        <authorList>
            <person name="Brown C.T."/>
            <person name="Hug L.A."/>
            <person name="Thomas B.C."/>
            <person name="Sharon I."/>
            <person name="Castelle C.J."/>
            <person name="Singh A."/>
            <person name="Wilkins M.J."/>
            <person name="Williams K.H."/>
            <person name="Banfield J.F."/>
        </authorList>
    </citation>
    <scope>NUCLEOTIDE SEQUENCE [LARGE SCALE GENOMIC DNA]</scope>
</reference>
<dbReference type="Proteomes" id="UP000033886">
    <property type="component" value="Unassembled WGS sequence"/>
</dbReference>
<accession>A0A0G0FS83</accession>
<protein>
    <submittedName>
        <fullName evidence="1">Uncharacterized protein</fullName>
    </submittedName>
</protein>
<sequence>SNAVTIAYGLANMEEAKDTEIINELIDYALELDKLMIKKMELDNCVVQMVSEDRSWDNVRNETADINENKEVQKASDQIYAMYAKRIGDGWKQVMTKKTNGWRDRSDIFNDIYSFLISRNGELEPKGEKMMRIRYEIGIEEILLNMYKGYLLPEGLVTKYLKALRSNDKDTMHDTACEIGVEVGKTCRVMKFRNKSVREFARKITEKNPAIIKVIQHFINKEFADKFVKAINEH</sequence>
<dbReference type="EMBL" id="LBSK01000020">
    <property type="protein sequence ID" value="KKQ16685.1"/>
    <property type="molecule type" value="Genomic_DNA"/>
</dbReference>